<evidence type="ECO:0000313" key="2">
    <source>
        <dbReference type="EMBL" id="TQB73061.1"/>
    </source>
</evidence>
<feature type="region of interest" description="Disordered" evidence="1">
    <location>
        <begin position="1"/>
        <end position="32"/>
    </location>
</feature>
<gene>
    <name evidence="2" type="ORF">MPDQ_006229</name>
</gene>
<accession>A0A507QYZ1</accession>
<proteinExistence type="predicted"/>
<dbReference type="AlphaFoldDB" id="A0A507QYZ1"/>
<sequence length="307" mass="35131">MSPEQIMDAELPMDLDLPPNPSSTRAWEPPLSVPEDCVHGLTLPFYEPEAEKPDGSGQDPTRQPKQETFLSVAVREASKLVRPAIVAGSERLRCQLFRLPISLRFKIYGYLFPHDGGRVEIETKGHVPADNLAILRTCHVIYHEASLALLCSLRYRNLVFKEYEETSFAVFERRMEDLVSCHVQGFHKHLQYPCRTDEIEYEKKYQSITLELGSSDKLVALHRRWGFTNFMLTLKYTKGPLTVYSLTIVAGPNWKIPGFDEKDLVRTIFNGGLEILGDITLKGFNKEELGEIFRIAYGMGHFFLRHL</sequence>
<dbReference type="Proteomes" id="UP000319663">
    <property type="component" value="Unassembled WGS sequence"/>
</dbReference>
<protein>
    <submittedName>
        <fullName evidence="2">Uncharacterized protein</fullName>
    </submittedName>
</protein>
<name>A0A507QYZ1_MONPU</name>
<keyword evidence="3" id="KW-1185">Reference proteome</keyword>
<evidence type="ECO:0000313" key="3">
    <source>
        <dbReference type="Proteomes" id="UP000319663"/>
    </source>
</evidence>
<evidence type="ECO:0000256" key="1">
    <source>
        <dbReference type="SAM" id="MobiDB-lite"/>
    </source>
</evidence>
<reference evidence="2 3" key="1">
    <citation type="submission" date="2019-06" db="EMBL/GenBank/DDBJ databases">
        <title>Wine fermentation using esterase from Monascus purpureus.</title>
        <authorList>
            <person name="Geng C."/>
            <person name="Zhang Y."/>
        </authorList>
    </citation>
    <scope>NUCLEOTIDE SEQUENCE [LARGE SCALE GENOMIC DNA]</scope>
    <source>
        <strain evidence="2">HQ1</strain>
    </source>
</reference>
<organism evidence="2 3">
    <name type="scientific">Monascus purpureus</name>
    <name type="common">Red mold</name>
    <name type="synonym">Monascus anka</name>
    <dbReference type="NCBI Taxonomy" id="5098"/>
    <lineage>
        <taxon>Eukaryota</taxon>
        <taxon>Fungi</taxon>
        <taxon>Dikarya</taxon>
        <taxon>Ascomycota</taxon>
        <taxon>Pezizomycotina</taxon>
        <taxon>Eurotiomycetes</taxon>
        <taxon>Eurotiomycetidae</taxon>
        <taxon>Eurotiales</taxon>
        <taxon>Aspergillaceae</taxon>
        <taxon>Monascus</taxon>
    </lineage>
</organism>
<dbReference type="EMBL" id="VIFY01000051">
    <property type="protein sequence ID" value="TQB73061.1"/>
    <property type="molecule type" value="Genomic_DNA"/>
</dbReference>
<dbReference type="STRING" id="5098.A0A507QYZ1"/>
<comment type="caution">
    <text evidence="2">The sequence shown here is derived from an EMBL/GenBank/DDBJ whole genome shotgun (WGS) entry which is preliminary data.</text>
</comment>